<name>A0A6M0QS65_9RHOB</name>
<evidence type="ECO:0000313" key="2">
    <source>
        <dbReference type="Proteomes" id="UP000477782"/>
    </source>
</evidence>
<organism evidence="1 2">
    <name type="scientific">Tabrizicola oligotrophica</name>
    <dbReference type="NCBI Taxonomy" id="2710650"/>
    <lineage>
        <taxon>Bacteria</taxon>
        <taxon>Pseudomonadati</taxon>
        <taxon>Pseudomonadota</taxon>
        <taxon>Alphaproteobacteria</taxon>
        <taxon>Rhodobacterales</taxon>
        <taxon>Paracoccaceae</taxon>
        <taxon>Tabrizicola</taxon>
    </lineage>
</organism>
<gene>
    <name evidence="1" type="ORF">G4Z14_04265</name>
</gene>
<dbReference type="Pfam" id="PF04267">
    <property type="entry name" value="SoxD"/>
    <property type="match status" value="1"/>
</dbReference>
<dbReference type="GO" id="GO:0008115">
    <property type="term" value="F:sarcosine oxidase activity"/>
    <property type="evidence" value="ECO:0007669"/>
    <property type="project" value="InterPro"/>
</dbReference>
<dbReference type="Gene3D" id="3.30.2270.10">
    <property type="entry name" value="Folate-binding superfamily"/>
    <property type="match status" value="1"/>
</dbReference>
<dbReference type="GO" id="GO:0046653">
    <property type="term" value="P:tetrahydrofolate metabolic process"/>
    <property type="evidence" value="ECO:0007669"/>
    <property type="project" value="InterPro"/>
</dbReference>
<dbReference type="AlphaFoldDB" id="A0A6M0QS65"/>
<dbReference type="Proteomes" id="UP000477782">
    <property type="component" value="Unassembled WGS sequence"/>
</dbReference>
<dbReference type="RefSeq" id="WP_164623554.1">
    <property type="nucleotide sequence ID" value="NZ_JAAIVJ010000002.1"/>
</dbReference>
<sequence>MQLFPCPFCGPRPETEFHFGGDAGNTRPDAAASDSDWTNYLFFKHNRKGPTREIWMHLTCREVFLMARDTVSHEVSATEALGGEA</sequence>
<comment type="caution">
    <text evidence="1">The sequence shown here is derived from an EMBL/GenBank/DDBJ whole genome shotgun (WGS) entry which is preliminary data.</text>
</comment>
<dbReference type="EMBL" id="JAAIVJ010000002">
    <property type="protein sequence ID" value="NEY89503.1"/>
    <property type="molecule type" value="Genomic_DNA"/>
</dbReference>
<evidence type="ECO:0000313" key="1">
    <source>
        <dbReference type="EMBL" id="NEY89503.1"/>
    </source>
</evidence>
<keyword evidence="2" id="KW-1185">Reference proteome</keyword>
<protein>
    <submittedName>
        <fullName evidence="1">Sarcosine oxidase subunit delta</fullName>
    </submittedName>
</protein>
<accession>A0A6M0QS65</accession>
<reference evidence="1 2" key="1">
    <citation type="submission" date="2020-02" db="EMBL/GenBank/DDBJ databases">
        <authorList>
            <person name="Chen W.-M."/>
        </authorList>
    </citation>
    <scope>NUCLEOTIDE SEQUENCE [LARGE SCALE GENOMIC DNA]</scope>
    <source>
        <strain evidence="1 2">KMS-5</strain>
    </source>
</reference>
<proteinExistence type="predicted"/>
<dbReference type="InterPro" id="IPR038561">
    <property type="entry name" value="SoxD_sf"/>
</dbReference>
<dbReference type="InterPro" id="IPR006279">
    <property type="entry name" value="SoxD"/>
</dbReference>